<evidence type="ECO:0000259" key="8">
    <source>
        <dbReference type="PROSITE" id="PS51433"/>
    </source>
</evidence>
<evidence type="ECO:0000256" key="1">
    <source>
        <dbReference type="ARBA" id="ARBA00004123"/>
    </source>
</evidence>
<organism evidence="9">
    <name type="scientific">Ciona intestinalis</name>
    <name type="common">Transparent sea squirt</name>
    <name type="synonym">Ascidia intestinalis</name>
    <dbReference type="NCBI Taxonomy" id="7719"/>
    <lineage>
        <taxon>Eukaryota</taxon>
        <taxon>Metazoa</taxon>
        <taxon>Chordata</taxon>
        <taxon>Tunicata</taxon>
        <taxon>Ascidiacea</taxon>
        <taxon>Phlebobranchia</taxon>
        <taxon>Cionidae</taxon>
        <taxon>Ciona</taxon>
    </lineage>
</organism>
<protein>
    <submittedName>
        <fullName evidence="9">Transcription factor protein</fullName>
    </submittedName>
</protein>
<dbReference type="PRINTS" id="PR00454">
    <property type="entry name" value="ETSDOMAIN"/>
</dbReference>
<evidence type="ECO:0000259" key="7">
    <source>
        <dbReference type="PROSITE" id="PS50061"/>
    </source>
</evidence>
<feature type="region of interest" description="Disordered" evidence="6">
    <location>
        <begin position="283"/>
        <end position="310"/>
    </location>
</feature>
<evidence type="ECO:0000256" key="5">
    <source>
        <dbReference type="RuleBase" id="RU004019"/>
    </source>
</evidence>
<dbReference type="OrthoDB" id="10508494at2759"/>
<dbReference type="GO" id="GO:0043565">
    <property type="term" value="F:sequence-specific DNA binding"/>
    <property type="evidence" value="ECO:0007669"/>
    <property type="project" value="InterPro"/>
</dbReference>
<dbReference type="InterPro" id="IPR036390">
    <property type="entry name" value="WH_DNA-bd_sf"/>
</dbReference>
<evidence type="ECO:0000256" key="4">
    <source>
        <dbReference type="ARBA" id="ARBA00023242"/>
    </source>
</evidence>
<dbReference type="Pfam" id="PF00178">
    <property type="entry name" value="Ets"/>
    <property type="match status" value="1"/>
</dbReference>
<dbReference type="PROSITE" id="PS00346">
    <property type="entry name" value="ETS_DOMAIN_2"/>
    <property type="match status" value="1"/>
</dbReference>
<dbReference type="KEGG" id="cin:778605"/>
<accession>A0A1W2VNS9</accession>
<gene>
    <name evidence="9" type="primary">Ci-Fli/ERG4</name>
</gene>
<dbReference type="PANTHER" id="PTHR11849">
    <property type="entry name" value="ETS"/>
    <property type="match status" value="1"/>
</dbReference>
<dbReference type="EMBL" id="AB210421">
    <property type="protein sequence ID" value="BAE06426.2"/>
    <property type="molecule type" value="mRNA"/>
</dbReference>
<evidence type="ECO:0000256" key="3">
    <source>
        <dbReference type="ARBA" id="ARBA00023125"/>
    </source>
</evidence>
<dbReference type="SMART" id="SM00413">
    <property type="entry name" value="ETS"/>
    <property type="match status" value="1"/>
</dbReference>
<comment type="similarity">
    <text evidence="2 5">Belongs to the ETS family.</text>
</comment>
<dbReference type="InterPro" id="IPR046328">
    <property type="entry name" value="ETS_fam"/>
</dbReference>
<dbReference type="Pfam" id="PF02198">
    <property type="entry name" value="SAM_PNT"/>
    <property type="match status" value="1"/>
</dbReference>
<dbReference type="GO" id="GO:0003700">
    <property type="term" value="F:DNA-binding transcription factor activity"/>
    <property type="evidence" value="ECO:0007669"/>
    <property type="project" value="InterPro"/>
</dbReference>
<dbReference type="FunFam" id="1.10.10.10:FF:000039">
    <property type="entry name" value="Friend leukemia integration 1 transcription factor"/>
    <property type="match status" value="1"/>
</dbReference>
<dbReference type="InterPro" id="IPR000418">
    <property type="entry name" value="Ets_dom"/>
</dbReference>
<feature type="domain" description="ETS" evidence="7">
    <location>
        <begin position="540"/>
        <end position="620"/>
    </location>
</feature>
<accession>Q4H3K1</accession>
<dbReference type="Gene3D" id="1.10.10.10">
    <property type="entry name" value="Winged helix-like DNA-binding domain superfamily/Winged helix DNA-binding domain"/>
    <property type="match status" value="1"/>
</dbReference>
<dbReference type="GO" id="GO:0005634">
    <property type="term" value="C:nucleus"/>
    <property type="evidence" value="ECO:0007669"/>
    <property type="project" value="UniProtKB-SubCell"/>
</dbReference>
<proteinExistence type="evidence at transcript level"/>
<dbReference type="PANTHER" id="PTHR11849:SF161">
    <property type="entry name" value="FRIEND LEUKEMIA INTEGRATION 1 TRANSCRIPTION FACTOR"/>
    <property type="match status" value="1"/>
</dbReference>
<evidence type="ECO:0000256" key="6">
    <source>
        <dbReference type="SAM" id="MobiDB-lite"/>
    </source>
</evidence>
<dbReference type="InterPro" id="IPR003118">
    <property type="entry name" value="Pointed_dom"/>
</dbReference>
<reference evidence="9" key="2">
    <citation type="journal article" date="2004" name="Development">
        <title>Gene expression profiles of transcription factors and signaling molecules in the ascidian embryo: towards a comprehensive understanding of gene networks.</title>
        <authorList>
            <person name="Imai K.S."/>
            <person name="Hino K."/>
            <person name="Yagi K."/>
            <person name="Satoh N."/>
            <person name="Satou Y."/>
        </authorList>
    </citation>
    <scope>NUCLEOTIDE SEQUENCE</scope>
</reference>
<dbReference type="GO" id="GO:0006357">
    <property type="term" value="P:regulation of transcription by RNA polymerase II"/>
    <property type="evidence" value="ECO:0007669"/>
    <property type="project" value="InterPro"/>
</dbReference>
<feature type="region of interest" description="Disordered" evidence="6">
    <location>
        <begin position="396"/>
        <end position="428"/>
    </location>
</feature>
<dbReference type="PROSITE" id="PS51433">
    <property type="entry name" value="PNT"/>
    <property type="match status" value="1"/>
</dbReference>
<dbReference type="SMART" id="SM00251">
    <property type="entry name" value="SAM_PNT"/>
    <property type="match status" value="1"/>
</dbReference>
<dbReference type="PROSITE" id="PS50061">
    <property type="entry name" value="ETS_DOMAIN_3"/>
    <property type="match status" value="1"/>
</dbReference>
<evidence type="ECO:0000313" key="9">
    <source>
        <dbReference type="EMBL" id="BAE06426.2"/>
    </source>
</evidence>
<keyword evidence="4 5" id="KW-0539">Nucleus</keyword>
<comment type="subcellular location">
    <subcellularLocation>
        <location evidence="1 5">Nucleus</location>
    </subcellularLocation>
</comment>
<evidence type="ECO:0000256" key="2">
    <source>
        <dbReference type="ARBA" id="ARBA00005562"/>
    </source>
</evidence>
<dbReference type="InterPro" id="IPR013761">
    <property type="entry name" value="SAM/pointed_sf"/>
</dbReference>
<reference evidence="9" key="3">
    <citation type="submission" date="2005-04" db="EMBL/GenBank/DDBJ databases">
        <title>Expressed genes in Ciona intestinalis.</title>
        <authorList>
            <person name="Satou Y."/>
        </authorList>
    </citation>
    <scope>NUCLEOTIDE SEQUENCE</scope>
</reference>
<dbReference type="AlphaFoldDB" id="Q4H3K1"/>
<dbReference type="SUPFAM" id="SSF46785">
    <property type="entry name" value="Winged helix' DNA-binding domain"/>
    <property type="match status" value="1"/>
</dbReference>
<sequence>MVATYEMHNEMLGQSDILLQCGQPPLESYAPNDAYFAQGDQRMLASPPQDYGACALQYWQETPRTYPRVRSRSELHLRHGLRHQVAIGNHQRRLKRISDCKQRTQNNYELTRYTAPNSFLRDYQVSPFPGIVCQPLSVSIPVTSSEMDVMDLSPHVTSHVDPSERHFMGLDMTSNNAVVTPDVHASTTSSQDTRNADDVIMSSSGIDYPPNIAISPGSCKSPFCCTSPGYCNFPYHNHSFGRSSHSVSHCGPPTNEVSPIHHEAVNRSQSDPFQQEQVFVRDSPHDVDSAPTPVFNRRMSAPTVHDPFPGIKADQISLPGLGEHDDFSEVMAPMTSLSSSSSSSLSSSTSSILNENLLADVTGNDVMGLLASPKLEILENSTSMDFYPTEKTKTTFAGAGPVRRSPPPPNVTLNPDKHKRSTLPQDPSTWTRNHVKEWLVNSSKEYNLQELDLKKFASTDGYKLCQMTMRDLCRITSKANAEVILNKLSLLKRSNSTSSTFNGVMDPFQAAQARMPHVKDPYKLFGPICLELSNPGSSQIQLWQFLMELLTVSSNAPCIAWEGVTGQFKMVDPDEVARRWGERKSKPNMNYDKLSRALRYYYDKSLMTKVHGKRYAYKFDFNGIYQTLQTNAKPPSNQPSLFYSSRQSRVRQQARMSLCQLRKLSQAGMIPPGMTDPPATS</sequence>
<dbReference type="InterPro" id="IPR036388">
    <property type="entry name" value="WH-like_DNA-bd_sf"/>
</dbReference>
<keyword evidence="3 5" id="KW-0238">DNA-binding</keyword>
<name>Q4H3K1_CIOIN</name>
<feature type="domain" description="PNT" evidence="8">
    <location>
        <begin position="409"/>
        <end position="495"/>
    </location>
</feature>
<dbReference type="SUPFAM" id="SSF47769">
    <property type="entry name" value="SAM/Pointed domain"/>
    <property type="match status" value="1"/>
</dbReference>
<dbReference type="Gene3D" id="1.10.150.50">
    <property type="entry name" value="Transcription Factor, Ets-1"/>
    <property type="match status" value="1"/>
</dbReference>
<reference evidence="9" key="1">
    <citation type="journal article" date="2003" name="Dev. Genes Evol.">
        <title>Genomewide surveys of developmentally relevant genes in Ciona intestinalis.</title>
        <authorList>
            <person name="Satou Y."/>
            <person name="Satoh N."/>
        </authorList>
    </citation>
    <scope>NUCLEOTIDE SEQUENCE</scope>
</reference>